<comment type="caution">
    <text evidence="5">The sequence shown here is derived from an EMBL/GenBank/DDBJ whole genome shotgun (WGS) entry which is preliminary data.</text>
</comment>
<protein>
    <submittedName>
        <fullName evidence="5">TetR family transcriptional regulator</fullName>
    </submittedName>
</protein>
<dbReference type="Gene3D" id="1.10.10.60">
    <property type="entry name" value="Homeodomain-like"/>
    <property type="match status" value="1"/>
</dbReference>
<dbReference type="PROSITE" id="PS50977">
    <property type="entry name" value="HTH_TETR_2"/>
    <property type="match status" value="1"/>
</dbReference>
<keyword evidence="3" id="KW-0804">Transcription</keyword>
<dbReference type="InterPro" id="IPR001647">
    <property type="entry name" value="HTH_TetR"/>
</dbReference>
<organism evidence="5 6">
    <name type="scientific">Rhizobium leguminosarum</name>
    <dbReference type="NCBI Taxonomy" id="384"/>
    <lineage>
        <taxon>Bacteria</taxon>
        <taxon>Pseudomonadati</taxon>
        <taxon>Pseudomonadota</taxon>
        <taxon>Alphaproteobacteria</taxon>
        <taxon>Hyphomicrobiales</taxon>
        <taxon>Rhizobiaceae</taxon>
        <taxon>Rhizobium/Agrobacterium group</taxon>
        <taxon>Rhizobium</taxon>
    </lineage>
</organism>
<gene>
    <name evidence="5" type="ORF">GR204_34265</name>
</gene>
<dbReference type="Gene3D" id="1.10.357.10">
    <property type="entry name" value="Tetracycline Repressor, domain 2"/>
    <property type="match status" value="1"/>
</dbReference>
<dbReference type="Proteomes" id="UP000471560">
    <property type="component" value="Unassembled WGS sequence"/>
</dbReference>
<dbReference type="InterPro" id="IPR023772">
    <property type="entry name" value="DNA-bd_HTH_TetR-type_CS"/>
</dbReference>
<dbReference type="EMBL" id="WUEZ01000075">
    <property type="protein sequence ID" value="NEI38940.1"/>
    <property type="molecule type" value="Genomic_DNA"/>
</dbReference>
<dbReference type="AlphaFoldDB" id="A0A4Q8YMG6"/>
<name>A0A4Q8YMG6_RHILE</name>
<dbReference type="InterPro" id="IPR009057">
    <property type="entry name" value="Homeodomain-like_sf"/>
</dbReference>
<proteinExistence type="predicted"/>
<dbReference type="GO" id="GO:0000976">
    <property type="term" value="F:transcription cis-regulatory region binding"/>
    <property type="evidence" value="ECO:0007669"/>
    <property type="project" value="TreeGrafter"/>
</dbReference>
<dbReference type="PROSITE" id="PS01081">
    <property type="entry name" value="HTH_TETR_1"/>
    <property type="match status" value="1"/>
</dbReference>
<dbReference type="Pfam" id="PF00440">
    <property type="entry name" value="TetR_N"/>
    <property type="match status" value="1"/>
</dbReference>
<evidence type="ECO:0000256" key="4">
    <source>
        <dbReference type="PROSITE-ProRule" id="PRU00335"/>
    </source>
</evidence>
<evidence type="ECO:0000256" key="3">
    <source>
        <dbReference type="ARBA" id="ARBA00023163"/>
    </source>
</evidence>
<dbReference type="SUPFAM" id="SSF46689">
    <property type="entry name" value="Homeodomain-like"/>
    <property type="match status" value="1"/>
</dbReference>
<dbReference type="InterPro" id="IPR050109">
    <property type="entry name" value="HTH-type_TetR-like_transc_reg"/>
</dbReference>
<evidence type="ECO:0000256" key="1">
    <source>
        <dbReference type="ARBA" id="ARBA00023015"/>
    </source>
</evidence>
<reference evidence="5 6" key="1">
    <citation type="submission" date="2019-12" db="EMBL/GenBank/DDBJ databases">
        <title>Rhizobium genotypes associated with high levels of biological nitrogen fixation by grain legumes in a temperate-maritime cropping system.</title>
        <authorList>
            <person name="Maluk M."/>
            <person name="Francesc Ferrando Molina F."/>
            <person name="Lopez Del Egido L."/>
            <person name="Lafos M."/>
            <person name="Langarica-Fuentes A."/>
            <person name="Gebre Yohannes G."/>
            <person name="Young M.W."/>
            <person name="Martin P."/>
            <person name="Gantlett R."/>
            <person name="Kenicer G."/>
            <person name="Hawes C."/>
            <person name="Begg G.S."/>
            <person name="Quilliam R.S."/>
            <person name="Squire G.R."/>
            <person name="Poole P.S."/>
            <person name="Young P.W."/>
            <person name="Iannetta P.M."/>
            <person name="James E.K."/>
        </authorList>
    </citation>
    <scope>NUCLEOTIDE SEQUENCE [LARGE SCALE GENOMIC DNA]</scope>
    <source>
        <strain evidence="5 6">JHI1096</strain>
    </source>
</reference>
<keyword evidence="2 4" id="KW-0238">DNA-binding</keyword>
<dbReference type="PANTHER" id="PTHR30055:SF234">
    <property type="entry name" value="HTH-TYPE TRANSCRIPTIONAL REGULATOR BETI"/>
    <property type="match status" value="1"/>
</dbReference>
<dbReference type="PRINTS" id="PR00455">
    <property type="entry name" value="HTHTETR"/>
</dbReference>
<feature type="DNA-binding region" description="H-T-H motif" evidence="4">
    <location>
        <begin position="18"/>
        <end position="37"/>
    </location>
</feature>
<evidence type="ECO:0000313" key="6">
    <source>
        <dbReference type="Proteomes" id="UP000471560"/>
    </source>
</evidence>
<keyword evidence="1" id="KW-0805">Transcription regulation</keyword>
<evidence type="ECO:0000313" key="5">
    <source>
        <dbReference type="EMBL" id="NEI38940.1"/>
    </source>
</evidence>
<accession>A0A4Q8YMG6</accession>
<sequence length="192" mass="20495">MLDAARKVLLKSGVAAMTLEAVASEAGISKTGLYYYFSSKDALVFELVFSTLEGHAQAVQSAVATAETGGEALGAIMRETVHAYAPKMDDFRLAFMFGQVAGSAGVQWSPDQFARIRPLNAMIFSGAAALIEKRQTGGGKIEPRLLAFLAYLSALGLLTMKGMVEAQGDPLIYSDERLIDGFTQLFAAVDRS</sequence>
<dbReference type="GO" id="GO:0003700">
    <property type="term" value="F:DNA-binding transcription factor activity"/>
    <property type="evidence" value="ECO:0007669"/>
    <property type="project" value="TreeGrafter"/>
</dbReference>
<dbReference type="PANTHER" id="PTHR30055">
    <property type="entry name" value="HTH-TYPE TRANSCRIPTIONAL REGULATOR RUTR"/>
    <property type="match status" value="1"/>
</dbReference>
<evidence type="ECO:0000256" key="2">
    <source>
        <dbReference type="ARBA" id="ARBA00023125"/>
    </source>
</evidence>